<name>A0A438CRU3_VITVI</name>
<proteinExistence type="predicted"/>
<dbReference type="AlphaFoldDB" id="A0A438CRU3"/>
<accession>A0A438CRU3</accession>
<reference evidence="1 2" key="1">
    <citation type="journal article" date="2018" name="PLoS Genet.">
        <title>Population sequencing reveals clonal diversity and ancestral inbreeding in the grapevine cultivar Chardonnay.</title>
        <authorList>
            <person name="Roach M.J."/>
            <person name="Johnson D.L."/>
            <person name="Bohlmann J."/>
            <person name="van Vuuren H.J."/>
            <person name="Jones S.J."/>
            <person name="Pretorius I.S."/>
            <person name="Schmidt S.A."/>
            <person name="Borneman A.R."/>
        </authorList>
    </citation>
    <scope>NUCLEOTIDE SEQUENCE [LARGE SCALE GENOMIC DNA]</scope>
    <source>
        <strain evidence="2">cv. Chardonnay</strain>
        <tissue evidence="1">Leaf</tissue>
    </source>
</reference>
<organism evidence="1 2">
    <name type="scientific">Vitis vinifera</name>
    <name type="common">Grape</name>
    <dbReference type="NCBI Taxonomy" id="29760"/>
    <lineage>
        <taxon>Eukaryota</taxon>
        <taxon>Viridiplantae</taxon>
        <taxon>Streptophyta</taxon>
        <taxon>Embryophyta</taxon>
        <taxon>Tracheophyta</taxon>
        <taxon>Spermatophyta</taxon>
        <taxon>Magnoliopsida</taxon>
        <taxon>eudicotyledons</taxon>
        <taxon>Gunneridae</taxon>
        <taxon>Pentapetalae</taxon>
        <taxon>rosids</taxon>
        <taxon>Vitales</taxon>
        <taxon>Vitaceae</taxon>
        <taxon>Viteae</taxon>
        <taxon>Vitis</taxon>
    </lineage>
</organism>
<gene>
    <name evidence="1" type="ORF">CK203_095972</name>
</gene>
<comment type="caution">
    <text evidence="1">The sequence shown here is derived from an EMBL/GenBank/DDBJ whole genome shotgun (WGS) entry which is preliminary data.</text>
</comment>
<dbReference type="EMBL" id="QGNW01002051">
    <property type="protein sequence ID" value="RVW25926.1"/>
    <property type="molecule type" value="Genomic_DNA"/>
</dbReference>
<evidence type="ECO:0000313" key="2">
    <source>
        <dbReference type="Proteomes" id="UP000288805"/>
    </source>
</evidence>
<protein>
    <recommendedName>
        <fullName evidence="3">Reverse transcriptase domain-containing protein</fullName>
    </recommendedName>
</protein>
<evidence type="ECO:0008006" key="3">
    <source>
        <dbReference type="Google" id="ProtNLM"/>
    </source>
</evidence>
<sequence>MHQREKDLAQDGGLGYRVACLGKFCDLVNGTAKGWVKATIGLRQGDLLSQFLFTITIDILSGMTLRAKKSKLSDDFLMGRNRTRVSYNLQMMC</sequence>
<dbReference type="Proteomes" id="UP000288805">
    <property type="component" value="Unassembled WGS sequence"/>
</dbReference>
<evidence type="ECO:0000313" key="1">
    <source>
        <dbReference type="EMBL" id="RVW25926.1"/>
    </source>
</evidence>